<name>A0A1I5XY75_9GAMM</name>
<organism evidence="1 2">
    <name type="scientific">Ectopseudomonas toyotomiensis</name>
    <dbReference type="NCBI Taxonomy" id="554344"/>
    <lineage>
        <taxon>Bacteria</taxon>
        <taxon>Pseudomonadati</taxon>
        <taxon>Pseudomonadota</taxon>
        <taxon>Gammaproteobacteria</taxon>
        <taxon>Pseudomonadales</taxon>
        <taxon>Pseudomonadaceae</taxon>
        <taxon>Ectopseudomonas</taxon>
    </lineage>
</organism>
<protein>
    <submittedName>
        <fullName evidence="1">Methyltransferase domain-containing protein</fullName>
    </submittedName>
</protein>
<dbReference type="GO" id="GO:0008168">
    <property type="term" value="F:methyltransferase activity"/>
    <property type="evidence" value="ECO:0007669"/>
    <property type="project" value="UniProtKB-KW"/>
</dbReference>
<evidence type="ECO:0000313" key="2">
    <source>
        <dbReference type="Proteomes" id="UP000182025"/>
    </source>
</evidence>
<dbReference type="CDD" id="cd02440">
    <property type="entry name" value="AdoMet_MTases"/>
    <property type="match status" value="1"/>
</dbReference>
<dbReference type="InterPro" id="IPR029063">
    <property type="entry name" value="SAM-dependent_MTases_sf"/>
</dbReference>
<dbReference type="EMBL" id="FOXK01000012">
    <property type="protein sequence ID" value="SFQ36854.1"/>
    <property type="molecule type" value="Genomic_DNA"/>
</dbReference>
<dbReference type="RefSeq" id="WP_083431636.1">
    <property type="nucleotide sequence ID" value="NZ_FOXK01000012.1"/>
</dbReference>
<dbReference type="OrthoDB" id="9815644at2"/>
<dbReference type="GO" id="GO:0032259">
    <property type="term" value="P:methylation"/>
    <property type="evidence" value="ECO:0007669"/>
    <property type="project" value="UniProtKB-KW"/>
</dbReference>
<evidence type="ECO:0000313" key="1">
    <source>
        <dbReference type="EMBL" id="SFQ36854.1"/>
    </source>
</evidence>
<keyword evidence="1" id="KW-0489">Methyltransferase</keyword>
<dbReference type="Gene3D" id="3.40.50.150">
    <property type="entry name" value="Vaccinia Virus protein VP39"/>
    <property type="match status" value="1"/>
</dbReference>
<sequence length="347" mass="38387">MNESQASGDKGYAEWSKADLEQVTVCFACGGERFVVRHEGLEDLLGGVPGRWGFLACAACGSLHLTPRPTLAAIARVYPDDYVTHESGGDANSRDNGSSWVWRLANGYLNARFGTRRYPATRTGRLLVPLLWPLCQQLDYFFRHLPAKPGRVLDVGCGNGAFLLRARSAGWVVQGIEPDPVAAAGARQEGLEVANCAIEEFLPEVLFDQITLSHVFEHLHAPDEALRRMYLWLRPGGTLWMSLPNPSGLGHRVFGRNWFSLDPPRHLFLPQPHQVVAMLQAAGYQDIRLMRRGRGARSSILPSVDYARRRNGVHVIWGGLLALAIDVLGSWFPTLSEETVVIARRGS</sequence>
<dbReference type="PANTHER" id="PTHR43861">
    <property type="entry name" value="TRANS-ACONITATE 2-METHYLTRANSFERASE-RELATED"/>
    <property type="match status" value="1"/>
</dbReference>
<dbReference type="Proteomes" id="UP000182025">
    <property type="component" value="Unassembled WGS sequence"/>
</dbReference>
<keyword evidence="2" id="KW-1185">Reference proteome</keyword>
<proteinExistence type="predicted"/>
<dbReference type="AlphaFoldDB" id="A0A1I5XY75"/>
<gene>
    <name evidence="1" type="ORF">SAMN05216177_11226</name>
</gene>
<dbReference type="Pfam" id="PF13489">
    <property type="entry name" value="Methyltransf_23"/>
    <property type="match status" value="1"/>
</dbReference>
<dbReference type="SUPFAM" id="SSF53335">
    <property type="entry name" value="S-adenosyl-L-methionine-dependent methyltransferases"/>
    <property type="match status" value="1"/>
</dbReference>
<reference evidence="2" key="1">
    <citation type="submission" date="2016-10" db="EMBL/GenBank/DDBJ databases">
        <authorList>
            <person name="Varghese N."/>
            <person name="Submissions S."/>
        </authorList>
    </citation>
    <scope>NUCLEOTIDE SEQUENCE [LARGE SCALE GENOMIC DNA]</scope>
    <source>
        <strain evidence="2">JCM 15604</strain>
    </source>
</reference>
<accession>A0A1I5XY75</accession>
<keyword evidence="1" id="KW-0808">Transferase</keyword>